<keyword evidence="2" id="KW-0949">S-adenosyl-L-methionine</keyword>
<dbReference type="InterPro" id="IPR007197">
    <property type="entry name" value="rSAM"/>
</dbReference>
<dbReference type="InterPro" id="IPR006638">
    <property type="entry name" value="Elp3/MiaA/NifB-like_rSAM"/>
</dbReference>
<dbReference type="PROSITE" id="PS51918">
    <property type="entry name" value="RADICAL_SAM"/>
    <property type="match status" value="1"/>
</dbReference>
<dbReference type="Gene3D" id="3.80.30.20">
    <property type="entry name" value="tm_1862 like domain"/>
    <property type="match status" value="1"/>
</dbReference>
<protein>
    <submittedName>
        <fullName evidence="7">Radical SAM superfamily protein</fullName>
    </submittedName>
</protein>
<dbReference type="STRING" id="1123281.SAMN02745180_01576"/>
<evidence type="ECO:0000256" key="2">
    <source>
        <dbReference type="ARBA" id="ARBA00022691"/>
    </source>
</evidence>
<proteinExistence type="predicted"/>
<evidence type="ECO:0000256" key="5">
    <source>
        <dbReference type="ARBA" id="ARBA00023014"/>
    </source>
</evidence>
<organism evidence="7 8">
    <name type="scientific">Sporanaerobacter acetigenes DSM 13106</name>
    <dbReference type="NCBI Taxonomy" id="1123281"/>
    <lineage>
        <taxon>Bacteria</taxon>
        <taxon>Bacillati</taxon>
        <taxon>Bacillota</taxon>
        <taxon>Tissierellia</taxon>
        <taxon>Tissierellales</taxon>
        <taxon>Sporanaerobacteraceae</taxon>
        <taxon>Sporanaerobacter</taxon>
    </lineage>
</organism>
<dbReference type="Proteomes" id="UP000184389">
    <property type="component" value="Unassembled WGS sequence"/>
</dbReference>
<evidence type="ECO:0000313" key="8">
    <source>
        <dbReference type="Proteomes" id="UP000184389"/>
    </source>
</evidence>
<dbReference type="SFLD" id="SFLDG01082">
    <property type="entry name" value="B12-binding_domain_containing"/>
    <property type="match status" value="1"/>
</dbReference>
<reference evidence="7 8" key="1">
    <citation type="submission" date="2016-11" db="EMBL/GenBank/DDBJ databases">
        <authorList>
            <person name="Jaros S."/>
            <person name="Januszkiewicz K."/>
            <person name="Wedrychowicz H."/>
        </authorList>
    </citation>
    <scope>NUCLEOTIDE SEQUENCE [LARGE SCALE GENOMIC DNA]</scope>
    <source>
        <strain evidence="7 8">DSM 13106</strain>
    </source>
</reference>
<dbReference type="PROSITE" id="PS51257">
    <property type="entry name" value="PROKAR_LIPOPROTEIN"/>
    <property type="match status" value="1"/>
</dbReference>
<comment type="cofactor">
    <cofactor evidence="1">
        <name>[4Fe-4S] cluster</name>
        <dbReference type="ChEBI" id="CHEBI:49883"/>
    </cofactor>
</comment>
<evidence type="ECO:0000256" key="1">
    <source>
        <dbReference type="ARBA" id="ARBA00001966"/>
    </source>
</evidence>
<dbReference type="SFLD" id="SFLDS00029">
    <property type="entry name" value="Radical_SAM"/>
    <property type="match status" value="1"/>
</dbReference>
<dbReference type="GO" id="GO:0003824">
    <property type="term" value="F:catalytic activity"/>
    <property type="evidence" value="ECO:0007669"/>
    <property type="project" value="InterPro"/>
</dbReference>
<dbReference type="GO" id="GO:0051536">
    <property type="term" value="F:iron-sulfur cluster binding"/>
    <property type="evidence" value="ECO:0007669"/>
    <property type="project" value="UniProtKB-KW"/>
</dbReference>
<dbReference type="Pfam" id="PF04055">
    <property type="entry name" value="Radical_SAM"/>
    <property type="match status" value="1"/>
</dbReference>
<dbReference type="InterPro" id="IPR051198">
    <property type="entry name" value="BchE-like"/>
</dbReference>
<gene>
    <name evidence="7" type="ORF">SAMN02745180_01576</name>
</gene>
<dbReference type="GO" id="GO:0046872">
    <property type="term" value="F:metal ion binding"/>
    <property type="evidence" value="ECO:0007669"/>
    <property type="project" value="UniProtKB-KW"/>
</dbReference>
<dbReference type="EMBL" id="FQXR01000006">
    <property type="protein sequence ID" value="SHH96336.1"/>
    <property type="molecule type" value="Genomic_DNA"/>
</dbReference>
<dbReference type="RefSeq" id="WP_072744241.1">
    <property type="nucleotide sequence ID" value="NZ_FQXR01000006.1"/>
</dbReference>
<accession>A0A1M5X985</accession>
<dbReference type="SMART" id="SM00729">
    <property type="entry name" value="Elp3"/>
    <property type="match status" value="1"/>
</dbReference>
<evidence type="ECO:0000259" key="6">
    <source>
        <dbReference type="PROSITE" id="PS51918"/>
    </source>
</evidence>
<dbReference type="InterPro" id="IPR058240">
    <property type="entry name" value="rSAM_sf"/>
</dbReference>
<dbReference type="InterPro" id="IPR023404">
    <property type="entry name" value="rSAM_horseshoe"/>
</dbReference>
<feature type="domain" description="Radical SAM core" evidence="6">
    <location>
        <begin position="11"/>
        <end position="238"/>
    </location>
</feature>
<name>A0A1M5X985_9FIRM</name>
<evidence type="ECO:0000313" key="7">
    <source>
        <dbReference type="EMBL" id="SHH96336.1"/>
    </source>
</evidence>
<evidence type="ECO:0000256" key="3">
    <source>
        <dbReference type="ARBA" id="ARBA00022723"/>
    </source>
</evidence>
<evidence type="ECO:0000256" key="4">
    <source>
        <dbReference type="ARBA" id="ARBA00023004"/>
    </source>
</evidence>
<dbReference type="OrthoDB" id="9777636at2"/>
<dbReference type="SFLD" id="SFLDG01095">
    <property type="entry name" value="Uncharacterised_Radical_SAM_Su"/>
    <property type="match status" value="1"/>
</dbReference>
<keyword evidence="4" id="KW-0408">Iron</keyword>
<sequence>MYKKDTVYYPQDEMTTILLPVTSGCAYNKCAFCSMYKDDKYYEIPISDIEMQLLNGYIYTEKVFLTGADPMSIGFDKMKQLLDLIHQYLPYCACVASYASIKIISKYSVEELSTLHDAGLRLLYIGFETGRDDVLKLMNKGHTVKEAIKQAKKLNEAKLSFNTIVMYGIAGEGESIDNAVATAKMINQFITNKIITMNLTVFHGTELSNMVKRGDFIPSYRKERLIEIKTLLENLEPKVPTIFDTTHPTNIIKIKGTLPKDKKKIINEVINY</sequence>
<dbReference type="CDD" id="cd01335">
    <property type="entry name" value="Radical_SAM"/>
    <property type="match status" value="1"/>
</dbReference>
<keyword evidence="3" id="KW-0479">Metal-binding</keyword>
<dbReference type="SUPFAM" id="SSF102114">
    <property type="entry name" value="Radical SAM enzymes"/>
    <property type="match status" value="1"/>
</dbReference>
<dbReference type="PANTHER" id="PTHR43409:SF4">
    <property type="entry name" value="RADICAL SAM SUPERFAMILY PROTEIN"/>
    <property type="match status" value="1"/>
</dbReference>
<dbReference type="AlphaFoldDB" id="A0A1M5X985"/>
<dbReference type="PANTHER" id="PTHR43409">
    <property type="entry name" value="ANAEROBIC MAGNESIUM-PROTOPORPHYRIN IX MONOMETHYL ESTER CYCLASE-RELATED"/>
    <property type="match status" value="1"/>
</dbReference>
<keyword evidence="8" id="KW-1185">Reference proteome</keyword>
<keyword evidence="5" id="KW-0411">Iron-sulfur</keyword>